<dbReference type="Gene3D" id="3.40.50.300">
    <property type="entry name" value="P-loop containing nucleotide triphosphate hydrolases"/>
    <property type="match status" value="3"/>
</dbReference>
<dbReference type="AlphaFoldDB" id="A0A2Z2HYL1"/>
<dbReference type="SUPFAM" id="SSF52540">
    <property type="entry name" value="P-loop containing nucleoside triphosphate hydrolases"/>
    <property type="match status" value="1"/>
</dbReference>
<protein>
    <submittedName>
        <fullName evidence="9">DNA-binding protein</fullName>
    </submittedName>
</protein>
<keyword evidence="2" id="KW-0547">Nucleotide-binding</keyword>
<dbReference type="GO" id="GO:0016787">
    <property type="term" value="F:hydrolase activity"/>
    <property type="evidence" value="ECO:0007669"/>
    <property type="project" value="UniProtKB-KW"/>
</dbReference>
<dbReference type="RefSeq" id="WP_086889251.1">
    <property type="nucleotide sequence ID" value="NZ_CP019893.1"/>
</dbReference>
<dbReference type="InterPro" id="IPR050534">
    <property type="entry name" value="Coronavir_polyprotein_1ab"/>
</dbReference>
<feature type="region of interest" description="Disordered" evidence="6">
    <location>
        <begin position="218"/>
        <end position="239"/>
    </location>
</feature>
<feature type="compositionally biased region" description="Gly residues" evidence="6">
    <location>
        <begin position="226"/>
        <end position="236"/>
    </location>
</feature>
<dbReference type="InterPro" id="IPR041677">
    <property type="entry name" value="DNA2/NAM7_AAA_11"/>
</dbReference>
<keyword evidence="10" id="KW-1185">Reference proteome</keyword>
<dbReference type="EMBL" id="CP019893">
    <property type="protein sequence ID" value="ARS90887.1"/>
    <property type="molecule type" value="Genomic_DNA"/>
</dbReference>
<evidence type="ECO:0000259" key="7">
    <source>
        <dbReference type="Pfam" id="PF13086"/>
    </source>
</evidence>
<gene>
    <name evidence="9" type="ORF">B1756_14895</name>
</gene>
<dbReference type="CDD" id="cd18808">
    <property type="entry name" value="SF1_C_Upf1"/>
    <property type="match status" value="1"/>
</dbReference>
<evidence type="ECO:0000256" key="6">
    <source>
        <dbReference type="SAM" id="MobiDB-lite"/>
    </source>
</evidence>
<organism evidence="9 10">
    <name type="scientific">Natrarchaeobaculum aegyptiacum</name>
    <dbReference type="NCBI Taxonomy" id="745377"/>
    <lineage>
        <taxon>Archaea</taxon>
        <taxon>Methanobacteriati</taxon>
        <taxon>Methanobacteriota</taxon>
        <taxon>Stenosarchaea group</taxon>
        <taxon>Halobacteria</taxon>
        <taxon>Halobacteriales</taxon>
        <taxon>Natrialbaceae</taxon>
        <taxon>Natrarchaeobaculum</taxon>
    </lineage>
</organism>
<feature type="domain" description="DNA2/NAM7 helicase-like C-terminal" evidence="8">
    <location>
        <begin position="545"/>
        <end position="731"/>
    </location>
</feature>
<dbReference type="GO" id="GO:0003677">
    <property type="term" value="F:DNA binding"/>
    <property type="evidence" value="ECO:0007669"/>
    <property type="project" value="UniProtKB-KW"/>
</dbReference>
<dbReference type="PANTHER" id="PTHR43788:SF8">
    <property type="entry name" value="DNA-BINDING PROTEIN SMUBP-2"/>
    <property type="match status" value="1"/>
</dbReference>
<dbReference type="Proteomes" id="UP000250088">
    <property type="component" value="Chromosome"/>
</dbReference>
<name>A0A2Z2HYL1_9EURY</name>
<dbReference type="InterPro" id="IPR047187">
    <property type="entry name" value="SF1_C_Upf1"/>
</dbReference>
<dbReference type="Pfam" id="PF13087">
    <property type="entry name" value="AAA_12"/>
    <property type="match status" value="1"/>
</dbReference>
<evidence type="ECO:0000256" key="3">
    <source>
        <dbReference type="ARBA" id="ARBA00022801"/>
    </source>
</evidence>
<dbReference type="PANTHER" id="PTHR43788">
    <property type="entry name" value="DNA2/NAM7 HELICASE FAMILY MEMBER"/>
    <property type="match status" value="1"/>
</dbReference>
<keyword evidence="4" id="KW-0347">Helicase</keyword>
<comment type="similarity">
    <text evidence="1">Belongs to the DNA2/NAM7 helicase family.</text>
</comment>
<accession>A0A2Z2HYL1</accession>
<dbReference type="GO" id="GO:0005524">
    <property type="term" value="F:ATP binding"/>
    <property type="evidence" value="ECO:0007669"/>
    <property type="project" value="UniProtKB-KW"/>
</dbReference>
<dbReference type="OrthoDB" id="45637at2157"/>
<dbReference type="KEGG" id="naj:B1756_14895"/>
<keyword evidence="9" id="KW-0238">DNA-binding</keyword>
<evidence type="ECO:0000256" key="1">
    <source>
        <dbReference type="ARBA" id="ARBA00007913"/>
    </source>
</evidence>
<evidence type="ECO:0000313" key="10">
    <source>
        <dbReference type="Proteomes" id="UP000250088"/>
    </source>
</evidence>
<keyword evidence="3" id="KW-0378">Hydrolase</keyword>
<evidence type="ECO:0000313" key="9">
    <source>
        <dbReference type="EMBL" id="ARS90887.1"/>
    </source>
</evidence>
<reference evidence="10" key="1">
    <citation type="submission" date="2017-02" db="EMBL/GenBank/DDBJ databases">
        <title>Natronthermophilus aegyptiacus gen. nov.,sp. nov., an aerobic, extremely halophilic alkalithermophilic archaeon isolated from the athalassohaline Wadi An Natrun, Egypt.</title>
        <authorList>
            <person name="Zhao B."/>
        </authorList>
    </citation>
    <scope>NUCLEOTIDE SEQUENCE [LARGE SCALE GENOMIC DNA]</scope>
    <source>
        <strain evidence="10">JW/NM-HA 15</strain>
    </source>
</reference>
<evidence type="ECO:0000256" key="5">
    <source>
        <dbReference type="ARBA" id="ARBA00022840"/>
    </source>
</evidence>
<feature type="domain" description="DNA2/NAM7 helicase helicase" evidence="7">
    <location>
        <begin position="476"/>
        <end position="532"/>
    </location>
</feature>
<dbReference type="InterPro" id="IPR027417">
    <property type="entry name" value="P-loop_NTPase"/>
</dbReference>
<feature type="domain" description="DNA2/NAM7 helicase helicase" evidence="7">
    <location>
        <begin position="365"/>
        <end position="429"/>
    </location>
</feature>
<evidence type="ECO:0000256" key="2">
    <source>
        <dbReference type="ARBA" id="ARBA00022741"/>
    </source>
</evidence>
<dbReference type="InterPro" id="IPR041679">
    <property type="entry name" value="DNA2/NAM7-like_C"/>
</dbReference>
<sequence>MSLLFERAIGNFDRSSATLFSPSTGAFDPVRDEPIPVDGIVEYASYHDRLAHPERDDWVLIPLHGDDTAELSTQYVAYTDHELHGEVFVYDGGGNEGGTGDGDEPVYESIDREAFARSTVAERIRFWHSDFAPEEPPSYFDSPIGEREPPRNPLPADDRDAFFDELESFVRAEMDAQRTANREKAVDSSPNELREEGFGAIPSLSSLGRPDDGVYRFRVDREDGDGGSGGDGGDGADGARDRYRYVQSEFGIYAGNEVLVHPPSETHSPSEFPIPATVDSLEGSTVRLSVDWHEIDDRSTVGSFLRQKRGGFALTVLLNPVPYDRELEAIRRVREREDQRALLTGSTAVTFGDTAGVKSSPQDVELNQEQELAVSCALLADQLFCIHGPPGTGKTRTLVEVVRRSVQAGDDVLVCADSNQAVDNLVVGSSTSAEVDDRSLHAYAQHGAEEFVLRRVNAGRSSNDLVSDHYGRSDGRADVVAATNSSAATLDRAFDVLVLDEATQATCTASCIPLARASKVVLAGDHRQLPPFSATEEPPESAAGMSLFEHLYADGGVYEGVGVQLRTQYRMHRDVAWFSNRRFYDRALRQGRDVRALEDRPAIVGYDVGGREEIVDNSRHNEAEARLVTHLVDELLSDAGLEPTDVGVITPYTAQVWEIRRTLRANIGRGDRVTVDTIDSFQGSEKEAIVISLVRSNAAGDIGFLGRPLDGPRRLNVAMTRAERFCAIVGDWYTLRSPPGDADEGAALYDDLYEFLENTGRLKRVEPEFIPVPE</sequence>
<evidence type="ECO:0000259" key="8">
    <source>
        <dbReference type="Pfam" id="PF13087"/>
    </source>
</evidence>
<proteinExistence type="inferred from homology"/>
<dbReference type="GeneID" id="32895386"/>
<dbReference type="GO" id="GO:0043139">
    <property type="term" value="F:5'-3' DNA helicase activity"/>
    <property type="evidence" value="ECO:0007669"/>
    <property type="project" value="TreeGrafter"/>
</dbReference>
<dbReference type="Pfam" id="PF13086">
    <property type="entry name" value="AAA_11"/>
    <property type="match status" value="2"/>
</dbReference>
<keyword evidence="5" id="KW-0067">ATP-binding</keyword>
<evidence type="ECO:0000256" key="4">
    <source>
        <dbReference type="ARBA" id="ARBA00022806"/>
    </source>
</evidence>